<accession>A0A6M4MG97</accession>
<proteinExistence type="predicted"/>
<gene>
    <name evidence="1" type="ORF">CA267_013100</name>
</gene>
<keyword evidence="2" id="KW-1185">Reference proteome</keyword>
<dbReference type="EMBL" id="CP052766">
    <property type="protein sequence ID" value="QJR81635.1"/>
    <property type="molecule type" value="Genomic_DNA"/>
</dbReference>
<evidence type="ECO:0000313" key="2">
    <source>
        <dbReference type="Proteomes" id="UP000219285"/>
    </source>
</evidence>
<sequence length="56" mass="6289">MAQLNLIAMVYFNLGNYEKALEQVSRSLGKPSMSSRLPACWTHSFNNNPLKICTIS</sequence>
<dbReference type="KEGG" id="apel:CA267_013100"/>
<dbReference type="AlphaFoldDB" id="A0A6M4MG97"/>
<name>A0A6M4MG97_9ALTE</name>
<organism evidence="1 2">
    <name type="scientific">Alteromonas pelagimontana</name>
    <dbReference type="NCBI Taxonomy" id="1858656"/>
    <lineage>
        <taxon>Bacteria</taxon>
        <taxon>Pseudomonadati</taxon>
        <taxon>Pseudomonadota</taxon>
        <taxon>Gammaproteobacteria</taxon>
        <taxon>Alteromonadales</taxon>
        <taxon>Alteromonadaceae</taxon>
        <taxon>Alteromonas/Salinimonas group</taxon>
        <taxon>Alteromonas</taxon>
    </lineage>
</organism>
<dbReference type="RefSeq" id="WP_139316276.1">
    <property type="nucleotide sequence ID" value="NZ_CP052766.1"/>
</dbReference>
<reference evidence="1 2" key="2">
    <citation type="submission" date="2020-04" db="EMBL/GenBank/DDBJ databases">
        <title>Complete genome sequence of Alteromonas pelagimontana 5.12T.</title>
        <authorList>
            <person name="Sinha R.K."/>
            <person name="Krishnan K.P."/>
            <person name="Kurian J.P."/>
        </authorList>
    </citation>
    <scope>NUCLEOTIDE SEQUENCE [LARGE SCALE GENOMIC DNA]</scope>
    <source>
        <strain evidence="1 2">5.12</strain>
    </source>
</reference>
<evidence type="ECO:0000313" key="1">
    <source>
        <dbReference type="EMBL" id="QJR81635.1"/>
    </source>
</evidence>
<protein>
    <submittedName>
        <fullName evidence="1">Tetratricopeptide repeat protein</fullName>
    </submittedName>
</protein>
<reference evidence="2" key="1">
    <citation type="submission" date="2014-12" db="EMBL/GenBank/DDBJ databases">
        <title>Complete genome sequence of a multi-drug resistant Klebsiella pneumoniae.</title>
        <authorList>
            <person name="Hua X."/>
            <person name="Chen Q."/>
            <person name="Li X."/>
            <person name="Feng Y."/>
            <person name="Ruan Z."/>
            <person name="Yu Y."/>
        </authorList>
    </citation>
    <scope>NUCLEOTIDE SEQUENCE [LARGE SCALE GENOMIC DNA]</scope>
    <source>
        <strain evidence="2">5.12</strain>
    </source>
</reference>
<dbReference type="Proteomes" id="UP000219285">
    <property type="component" value="Chromosome"/>
</dbReference>